<dbReference type="PANTHER" id="PTHR43669:SF6">
    <property type="entry name" value="DECAPRENYLPHOSPHORYL-2-KETO-BETA-D-ERYTHRO-PENTOSE REDUCTASE"/>
    <property type="match status" value="1"/>
</dbReference>
<dbReference type="Proteomes" id="UP000199118">
    <property type="component" value="Unassembled WGS sequence"/>
</dbReference>
<gene>
    <name evidence="4" type="ORF">SAMN05444336_1071</name>
</gene>
<protein>
    <submittedName>
        <fullName evidence="4">Short-chain dehydrogenase</fullName>
    </submittedName>
</protein>
<sequence length="265" mass="27821">MTSPASASRASASPASPRTPAETRPALILGARSDMGRAVAHLLAAEGRPILLAGRDVAALERDAADIAARHRVEARALAWDAADLAGHAAWLDALPETPGVVLSAVGLLGDQEATQEDPARIAEIVTANFTGPAVALEAAAVRLAALPGPTAVIGIASVAGDRGRARNYWYGAAKGGFATMLSGLRQRFAGTDLLVMTVKPGFVATAMTEGMDLPAPLTLTAEAQAELIVRALRKRRAKVMHWKWALLMSVIRNLPEAIFLRTRF</sequence>
<dbReference type="InterPro" id="IPR036291">
    <property type="entry name" value="NAD(P)-bd_dom_sf"/>
</dbReference>
<feature type="region of interest" description="Disordered" evidence="3">
    <location>
        <begin position="1"/>
        <end position="23"/>
    </location>
</feature>
<accession>A0A1H3CWH8</accession>
<keyword evidence="2" id="KW-0560">Oxidoreductase</keyword>
<evidence type="ECO:0000256" key="2">
    <source>
        <dbReference type="ARBA" id="ARBA00023002"/>
    </source>
</evidence>
<organism evidence="4 5">
    <name type="scientific">Albimonas donghaensis</name>
    <dbReference type="NCBI Taxonomy" id="356660"/>
    <lineage>
        <taxon>Bacteria</taxon>
        <taxon>Pseudomonadati</taxon>
        <taxon>Pseudomonadota</taxon>
        <taxon>Alphaproteobacteria</taxon>
        <taxon>Rhodobacterales</taxon>
        <taxon>Paracoccaceae</taxon>
        <taxon>Albimonas</taxon>
    </lineage>
</organism>
<dbReference type="AlphaFoldDB" id="A0A1H3CWH8"/>
<dbReference type="SUPFAM" id="SSF51735">
    <property type="entry name" value="NAD(P)-binding Rossmann-fold domains"/>
    <property type="match status" value="1"/>
</dbReference>
<dbReference type="GO" id="GO:0016491">
    <property type="term" value="F:oxidoreductase activity"/>
    <property type="evidence" value="ECO:0007669"/>
    <property type="project" value="UniProtKB-KW"/>
</dbReference>
<dbReference type="InterPro" id="IPR002347">
    <property type="entry name" value="SDR_fam"/>
</dbReference>
<evidence type="ECO:0000313" key="4">
    <source>
        <dbReference type="EMBL" id="SDX57904.1"/>
    </source>
</evidence>
<evidence type="ECO:0000256" key="1">
    <source>
        <dbReference type="ARBA" id="ARBA00006484"/>
    </source>
</evidence>
<dbReference type="Gene3D" id="3.40.50.720">
    <property type="entry name" value="NAD(P)-binding Rossmann-like Domain"/>
    <property type="match status" value="1"/>
</dbReference>
<dbReference type="EMBL" id="FNMZ01000007">
    <property type="protein sequence ID" value="SDX57904.1"/>
    <property type="molecule type" value="Genomic_DNA"/>
</dbReference>
<evidence type="ECO:0000313" key="5">
    <source>
        <dbReference type="Proteomes" id="UP000199118"/>
    </source>
</evidence>
<comment type="similarity">
    <text evidence="1">Belongs to the short-chain dehydrogenases/reductases (SDR) family.</text>
</comment>
<reference evidence="4 5" key="1">
    <citation type="submission" date="2016-10" db="EMBL/GenBank/DDBJ databases">
        <authorList>
            <person name="de Groot N.N."/>
        </authorList>
    </citation>
    <scope>NUCLEOTIDE SEQUENCE [LARGE SCALE GENOMIC DNA]</scope>
    <source>
        <strain evidence="4 5">DSM 17890</strain>
    </source>
</reference>
<dbReference type="PRINTS" id="PR00081">
    <property type="entry name" value="GDHRDH"/>
</dbReference>
<keyword evidence="5" id="KW-1185">Reference proteome</keyword>
<name>A0A1H3CWH8_9RHOB</name>
<dbReference type="Pfam" id="PF00106">
    <property type="entry name" value="adh_short"/>
    <property type="match status" value="1"/>
</dbReference>
<dbReference type="PANTHER" id="PTHR43669">
    <property type="entry name" value="5-KETO-D-GLUCONATE 5-REDUCTASE"/>
    <property type="match status" value="1"/>
</dbReference>
<feature type="compositionally biased region" description="Low complexity" evidence="3">
    <location>
        <begin position="1"/>
        <end position="20"/>
    </location>
</feature>
<dbReference type="STRING" id="356660.SAMN05444336_1071"/>
<dbReference type="RefSeq" id="WP_245710613.1">
    <property type="nucleotide sequence ID" value="NZ_FNMZ01000007.1"/>
</dbReference>
<evidence type="ECO:0000256" key="3">
    <source>
        <dbReference type="SAM" id="MobiDB-lite"/>
    </source>
</evidence>
<proteinExistence type="inferred from homology"/>